<dbReference type="GO" id="GO:0003735">
    <property type="term" value="F:structural constituent of ribosome"/>
    <property type="evidence" value="ECO:0007669"/>
    <property type="project" value="InterPro"/>
</dbReference>
<dbReference type="Proteomes" id="UP000231343">
    <property type="component" value="Unassembled WGS sequence"/>
</dbReference>
<gene>
    <name evidence="7" type="ORF">COT42_03280</name>
</gene>
<evidence type="ECO:0000256" key="4">
    <source>
        <dbReference type="ARBA" id="ARBA00035175"/>
    </source>
</evidence>
<reference evidence="7 8" key="1">
    <citation type="submission" date="2017-09" db="EMBL/GenBank/DDBJ databases">
        <title>Depth-based differentiation of microbial function through sediment-hosted aquifers and enrichment of novel symbionts in the deep terrestrial subsurface.</title>
        <authorList>
            <person name="Probst A.J."/>
            <person name="Ladd B."/>
            <person name="Jarett J.K."/>
            <person name="Geller-Mcgrath D.E."/>
            <person name="Sieber C.M."/>
            <person name="Emerson J.B."/>
            <person name="Anantharaman K."/>
            <person name="Thomas B.C."/>
            <person name="Malmstrom R."/>
            <person name="Stieglmeier M."/>
            <person name="Klingl A."/>
            <person name="Woyke T."/>
            <person name="Ryan C.M."/>
            <person name="Banfield J.F."/>
        </authorList>
    </citation>
    <scope>NUCLEOTIDE SEQUENCE [LARGE SCALE GENOMIC DNA]</scope>
    <source>
        <strain evidence="7">CG08_land_8_20_14_0_20_45_16</strain>
    </source>
</reference>
<dbReference type="PANTHER" id="PTHR15893:SF0">
    <property type="entry name" value="LARGE RIBOSOMAL SUBUNIT PROTEIN BL27M"/>
    <property type="match status" value="1"/>
</dbReference>
<organism evidence="7 8">
    <name type="scientific">Candidatus Saganbacteria bacterium CG08_land_8_20_14_0_20_45_16</name>
    <dbReference type="NCBI Taxonomy" id="2014293"/>
    <lineage>
        <taxon>Bacteria</taxon>
        <taxon>Bacillati</taxon>
        <taxon>Saganbacteria</taxon>
    </lineage>
</organism>
<proteinExistence type="inferred from homology"/>
<sequence>MAHKKAGKTSKNGRDSKGQNLGVKAFGGQEVSAGSIIIRQRGSQFYPGNNAGMGRDFTIFAKISGFVIFEPGKRISVQPA</sequence>
<dbReference type="InterPro" id="IPR018261">
    <property type="entry name" value="Ribosomal_bL27_CS"/>
</dbReference>
<comment type="caution">
    <text evidence="7">The sequence shown here is derived from an EMBL/GenBank/DDBJ whole genome shotgun (WGS) entry which is preliminary data.</text>
</comment>
<dbReference type="PANTHER" id="PTHR15893">
    <property type="entry name" value="RIBOSOMAL PROTEIN L27"/>
    <property type="match status" value="1"/>
</dbReference>
<dbReference type="InterPro" id="IPR001684">
    <property type="entry name" value="Ribosomal_bL27"/>
</dbReference>
<dbReference type="PROSITE" id="PS00831">
    <property type="entry name" value="RIBOSOMAL_L27"/>
    <property type="match status" value="1"/>
</dbReference>
<evidence type="ECO:0000256" key="5">
    <source>
        <dbReference type="ARBA" id="ARBA00035477"/>
    </source>
</evidence>
<feature type="region of interest" description="Disordered" evidence="6">
    <location>
        <begin position="1"/>
        <end position="24"/>
    </location>
</feature>
<dbReference type="Pfam" id="PF01016">
    <property type="entry name" value="Ribosomal_L27"/>
    <property type="match status" value="1"/>
</dbReference>
<dbReference type="NCBIfam" id="TIGR00062">
    <property type="entry name" value="L27"/>
    <property type="match status" value="1"/>
</dbReference>
<dbReference type="GO" id="GO:0006412">
    <property type="term" value="P:translation"/>
    <property type="evidence" value="ECO:0007669"/>
    <property type="project" value="InterPro"/>
</dbReference>
<dbReference type="Gene3D" id="2.40.50.100">
    <property type="match status" value="1"/>
</dbReference>
<dbReference type="FunFam" id="2.40.50.100:FF:000020">
    <property type="entry name" value="50S ribosomal protein L27"/>
    <property type="match status" value="1"/>
</dbReference>
<evidence type="ECO:0000313" key="8">
    <source>
        <dbReference type="Proteomes" id="UP000231343"/>
    </source>
</evidence>
<name>A0A2H0Y1A4_UNCSA</name>
<accession>A0A2H0Y1A4</accession>
<evidence type="ECO:0000256" key="2">
    <source>
        <dbReference type="ARBA" id="ARBA00022980"/>
    </source>
</evidence>
<comment type="similarity">
    <text evidence="1">Belongs to the bacterial ribosomal protein bL27 family.</text>
</comment>
<protein>
    <recommendedName>
        <fullName evidence="4">Large ribosomal subunit protein bL27</fullName>
    </recommendedName>
    <alternativeName>
        <fullName evidence="5">50S ribosomal protein L27</fullName>
    </alternativeName>
</protein>
<evidence type="ECO:0000256" key="3">
    <source>
        <dbReference type="ARBA" id="ARBA00023274"/>
    </source>
</evidence>
<evidence type="ECO:0000256" key="6">
    <source>
        <dbReference type="SAM" id="MobiDB-lite"/>
    </source>
</evidence>
<keyword evidence="2 7" id="KW-0689">Ribosomal protein</keyword>
<dbReference type="SUPFAM" id="SSF110324">
    <property type="entry name" value="Ribosomal L27 protein-like"/>
    <property type="match status" value="1"/>
</dbReference>
<dbReference type="PRINTS" id="PR00063">
    <property type="entry name" value="RIBOSOMALL27"/>
</dbReference>
<evidence type="ECO:0000313" key="7">
    <source>
        <dbReference type="EMBL" id="PIS30307.1"/>
    </source>
</evidence>
<evidence type="ECO:0000256" key="1">
    <source>
        <dbReference type="ARBA" id="ARBA00010797"/>
    </source>
</evidence>
<keyword evidence="3" id="KW-0687">Ribonucleoprotein</keyword>
<dbReference type="AlphaFoldDB" id="A0A2H0Y1A4"/>
<dbReference type="GO" id="GO:0022625">
    <property type="term" value="C:cytosolic large ribosomal subunit"/>
    <property type="evidence" value="ECO:0007669"/>
    <property type="project" value="TreeGrafter"/>
</dbReference>
<dbReference type="EMBL" id="PEYM01000058">
    <property type="protein sequence ID" value="PIS30307.1"/>
    <property type="molecule type" value="Genomic_DNA"/>
</dbReference>